<gene>
    <name evidence="1" type="ORF">JI435_139760</name>
</gene>
<name>A0A7U2F1T7_PHANO</name>
<dbReference type="AlphaFoldDB" id="A0A7U2F1T7"/>
<accession>A0A7U2F1T7</accession>
<reference evidence="2" key="1">
    <citation type="journal article" date="2021" name="BMC Genomics">
        <title>Chromosome-level genome assembly and manually-curated proteome of model necrotroph Parastagonospora nodorum Sn15 reveals a genome-wide trove of candidate effector homologs, and redundancy of virulence-related functions within an accessory chromosome.</title>
        <authorList>
            <person name="Bertazzoni S."/>
            <person name="Jones D.A.B."/>
            <person name="Phan H.T."/>
            <person name="Tan K.-C."/>
            <person name="Hane J.K."/>
        </authorList>
    </citation>
    <scope>NUCLEOTIDE SEQUENCE [LARGE SCALE GENOMIC DNA]</scope>
    <source>
        <strain evidence="2">SN15 / ATCC MYA-4574 / FGSC 10173)</strain>
    </source>
</reference>
<dbReference type="VEuPathDB" id="FungiDB:JI435_139760"/>
<dbReference type="EMBL" id="CP069029">
    <property type="protein sequence ID" value="QRC97149.1"/>
    <property type="molecule type" value="Genomic_DNA"/>
</dbReference>
<evidence type="ECO:0000313" key="2">
    <source>
        <dbReference type="Proteomes" id="UP000663193"/>
    </source>
</evidence>
<organism evidence="1 2">
    <name type="scientific">Phaeosphaeria nodorum (strain SN15 / ATCC MYA-4574 / FGSC 10173)</name>
    <name type="common">Glume blotch fungus</name>
    <name type="synonym">Parastagonospora nodorum</name>
    <dbReference type="NCBI Taxonomy" id="321614"/>
    <lineage>
        <taxon>Eukaryota</taxon>
        <taxon>Fungi</taxon>
        <taxon>Dikarya</taxon>
        <taxon>Ascomycota</taxon>
        <taxon>Pezizomycotina</taxon>
        <taxon>Dothideomycetes</taxon>
        <taxon>Pleosporomycetidae</taxon>
        <taxon>Pleosporales</taxon>
        <taxon>Pleosporineae</taxon>
        <taxon>Phaeosphaeriaceae</taxon>
        <taxon>Parastagonospora</taxon>
    </lineage>
</organism>
<dbReference type="Proteomes" id="UP000663193">
    <property type="component" value="Chromosome 7"/>
</dbReference>
<evidence type="ECO:0000313" key="1">
    <source>
        <dbReference type="EMBL" id="QRC97149.1"/>
    </source>
</evidence>
<proteinExistence type="predicted"/>
<protein>
    <submittedName>
        <fullName evidence="1">Uncharacterized protein</fullName>
    </submittedName>
</protein>
<keyword evidence="2" id="KW-1185">Reference proteome</keyword>
<sequence length="102" mass="11433">MPVTRAYLRLKHKADGALPTPPPSPLPARIRQVKKSNPQTLRHIAIVEQLKSPLLQLLGELRNRIYELALSSETPLVFQPGGYRKRSIFSVDATKSPKEPVD</sequence>
<dbReference type="OrthoDB" id="62952at2759"/>